<dbReference type="Proteomes" id="UP000176329">
    <property type="component" value="Unassembled WGS sequence"/>
</dbReference>
<proteinExistence type="predicted"/>
<dbReference type="InterPro" id="IPR019993">
    <property type="entry name" value="RecB_nuclease_TM0106_put"/>
</dbReference>
<protein>
    <submittedName>
        <fullName evidence="3">Uncharacterized protein</fullName>
    </submittedName>
</protein>
<name>A0A1F6LRZ7_9BACT</name>
<evidence type="ECO:0000313" key="3">
    <source>
        <dbReference type="EMBL" id="OGH62167.1"/>
    </source>
</evidence>
<dbReference type="InterPro" id="IPR022765">
    <property type="entry name" value="Dna2/Cas4_DUF83"/>
</dbReference>
<dbReference type="Pfam" id="PF13482">
    <property type="entry name" value="RNase_H_2"/>
    <property type="match status" value="1"/>
</dbReference>
<accession>A0A1F6LRZ7</accession>
<dbReference type="EMBL" id="MFPV01000018">
    <property type="protein sequence ID" value="OGH62167.1"/>
    <property type="molecule type" value="Genomic_DNA"/>
</dbReference>
<dbReference type="NCBIfam" id="TIGR03491">
    <property type="entry name" value="TM0106 family RecB-like putative nuclease"/>
    <property type="match status" value="1"/>
</dbReference>
<organism evidence="3 4">
    <name type="scientific">Candidatus Magasanikbacteria bacterium RIFCSPHIGHO2_01_FULL_50_8</name>
    <dbReference type="NCBI Taxonomy" id="1798674"/>
    <lineage>
        <taxon>Bacteria</taxon>
        <taxon>Candidatus Magasanikiibacteriota</taxon>
    </lineage>
</organism>
<dbReference type="SUPFAM" id="SSF53098">
    <property type="entry name" value="Ribonuclease H-like"/>
    <property type="match status" value="1"/>
</dbReference>
<feature type="domain" description="DUF83" evidence="1">
    <location>
        <begin position="120"/>
        <end position="210"/>
    </location>
</feature>
<dbReference type="AlphaFoldDB" id="A0A1F6LRZ7"/>
<evidence type="ECO:0000313" key="4">
    <source>
        <dbReference type="Proteomes" id="UP000176329"/>
    </source>
</evidence>
<dbReference type="Pfam" id="PF01930">
    <property type="entry name" value="Cas_Cas4"/>
    <property type="match status" value="1"/>
</dbReference>
<dbReference type="InterPro" id="IPR011604">
    <property type="entry name" value="PDDEXK-like_dom_sf"/>
</dbReference>
<gene>
    <name evidence="3" type="ORF">A2848_00995</name>
</gene>
<reference evidence="3 4" key="1">
    <citation type="journal article" date="2016" name="Nat. Commun.">
        <title>Thousands of microbial genomes shed light on interconnected biogeochemical processes in an aquifer system.</title>
        <authorList>
            <person name="Anantharaman K."/>
            <person name="Brown C.T."/>
            <person name="Hug L.A."/>
            <person name="Sharon I."/>
            <person name="Castelle C.J."/>
            <person name="Probst A.J."/>
            <person name="Thomas B.C."/>
            <person name="Singh A."/>
            <person name="Wilkins M.J."/>
            <person name="Karaoz U."/>
            <person name="Brodie E.L."/>
            <person name="Williams K.H."/>
            <person name="Hubbard S.S."/>
            <person name="Banfield J.F."/>
        </authorList>
    </citation>
    <scope>NUCLEOTIDE SEQUENCE [LARGE SCALE GENOMIC DNA]</scope>
</reference>
<comment type="caution">
    <text evidence="3">The sequence shown here is derived from an EMBL/GenBank/DDBJ whole genome shotgun (WGS) entry which is preliminary data.</text>
</comment>
<dbReference type="InterPro" id="IPR012337">
    <property type="entry name" value="RNaseH-like_sf"/>
</dbReference>
<sequence length="477" mass="55470">MERISPQLFYQYLTCPQWIWFDRFGDLSKKKPIGEMQQKLIEQGVSHETQFMHQFFSEHQVTKITARDWDTAVSETTKAMKAGAEAIYQGRLQTTHYQGIPDLLMRREGKSKFGEWLYEPIDIKSSFDLKDEHKYQLTLYSLVLADMQGVEPPHAGIITAAGELAEFSVENFKEKFFDLLEKIERVISGEKPPLQLTIACKNSPWYDCCVAEAEATDDIALLYKVDKRALEALREFGVRTVEDARRIDPTAFGDRIPYLKQNGLERMKQQAESLKTGKILKRRDVTLPAAPYEIFFDIEGDPLCGVDYLFGVLISDRNSNLEEYRSFVAEQPGDEQQMWRQFVDWTTTLPSEYVVFHYAPYEQTRLQQFSKKYGAEMSDAERASVAKFQSRLFDLNDCAKENFIFPLYFYGLKQICKYLGFAWRNSKGSGVQSIFWFEEWLKTGDRALLNEVIGYNEDDVRATKFFRDWITTFSGHM</sequence>
<dbReference type="Gene3D" id="3.90.320.10">
    <property type="match status" value="1"/>
</dbReference>
<evidence type="ECO:0000259" key="1">
    <source>
        <dbReference type="Pfam" id="PF01930"/>
    </source>
</evidence>
<evidence type="ECO:0000259" key="2">
    <source>
        <dbReference type="Pfam" id="PF13482"/>
    </source>
</evidence>
<feature type="domain" description="YprB ribonuclease H-like" evidence="2">
    <location>
        <begin position="294"/>
        <end position="470"/>
    </location>
</feature>
<dbReference type="InterPro" id="IPR038720">
    <property type="entry name" value="YprB_RNase_H-like_dom"/>
</dbReference>